<gene>
    <name evidence="2" type="ORF">GD597_03990</name>
</gene>
<name>A0A8J8FBD1_9BACT</name>
<keyword evidence="1" id="KW-0812">Transmembrane</keyword>
<dbReference type="RefSeq" id="WP_171606540.1">
    <property type="nucleotide sequence ID" value="NZ_WHPF01000003.1"/>
</dbReference>
<keyword evidence="1" id="KW-1133">Transmembrane helix</keyword>
<reference evidence="2" key="1">
    <citation type="submission" date="2019-10" db="EMBL/GenBank/DDBJ databases">
        <title>Draft genome sequence of Panacibacter sp. KCS-6.</title>
        <authorList>
            <person name="Yim K.J."/>
        </authorList>
    </citation>
    <scope>NUCLEOTIDE SEQUENCE</scope>
    <source>
        <strain evidence="2">KCS-6</strain>
    </source>
</reference>
<keyword evidence="1" id="KW-0472">Membrane</keyword>
<accession>A0A8J8FBD1</accession>
<keyword evidence="3" id="KW-1185">Reference proteome</keyword>
<sequence length="221" mass="25944">MFPEYYQYFQYLSLLMAIIFAKELRQNKLELFVPLLVVVCITETTANYLSNILNREDNYKVYNLYLIISTPLSLCLFFKMLDMGKTLATRVFLFGAIFFEIFLIINYVLLQGLDTFNSYSLILIMSLNIFFSCMVLLNLARNEERDMALLKEPYFWINSANLLFSLSTLVILGLYQYIHKHNIELGNKSLYRYIVPASNAILYSAYTYSFYLCRTQAKTTK</sequence>
<evidence type="ECO:0000313" key="3">
    <source>
        <dbReference type="Proteomes" id="UP000598971"/>
    </source>
</evidence>
<feature type="transmembrane region" description="Helical" evidence="1">
    <location>
        <begin position="31"/>
        <end position="50"/>
    </location>
</feature>
<comment type="caution">
    <text evidence="2">The sequence shown here is derived from an EMBL/GenBank/DDBJ whole genome shotgun (WGS) entry which is preliminary data.</text>
</comment>
<evidence type="ECO:0000256" key="1">
    <source>
        <dbReference type="SAM" id="Phobius"/>
    </source>
</evidence>
<feature type="transmembrane region" description="Helical" evidence="1">
    <location>
        <begin position="62"/>
        <end position="79"/>
    </location>
</feature>
<feature type="transmembrane region" description="Helical" evidence="1">
    <location>
        <begin position="190"/>
        <end position="213"/>
    </location>
</feature>
<protein>
    <submittedName>
        <fullName evidence="2">Uncharacterized protein</fullName>
    </submittedName>
</protein>
<dbReference type="Proteomes" id="UP000598971">
    <property type="component" value="Unassembled WGS sequence"/>
</dbReference>
<dbReference type="AlphaFoldDB" id="A0A8J8FBD1"/>
<feature type="transmembrane region" description="Helical" evidence="1">
    <location>
        <begin position="116"/>
        <end position="139"/>
    </location>
</feature>
<organism evidence="2 3">
    <name type="scientific">Limnovirga soli</name>
    <dbReference type="NCBI Taxonomy" id="2656915"/>
    <lineage>
        <taxon>Bacteria</taxon>
        <taxon>Pseudomonadati</taxon>
        <taxon>Bacteroidota</taxon>
        <taxon>Chitinophagia</taxon>
        <taxon>Chitinophagales</taxon>
        <taxon>Chitinophagaceae</taxon>
        <taxon>Limnovirga</taxon>
    </lineage>
</organism>
<evidence type="ECO:0000313" key="2">
    <source>
        <dbReference type="EMBL" id="NNV54610.1"/>
    </source>
</evidence>
<feature type="transmembrane region" description="Helical" evidence="1">
    <location>
        <begin position="160"/>
        <end position="178"/>
    </location>
</feature>
<feature type="transmembrane region" description="Helical" evidence="1">
    <location>
        <begin position="91"/>
        <end position="110"/>
    </location>
</feature>
<dbReference type="EMBL" id="WHPF01000003">
    <property type="protein sequence ID" value="NNV54610.1"/>
    <property type="molecule type" value="Genomic_DNA"/>
</dbReference>
<proteinExistence type="predicted"/>